<protein>
    <submittedName>
        <fullName evidence="5">Twitchin</fullName>
    </submittedName>
</protein>
<dbReference type="SUPFAM" id="SSF48726">
    <property type="entry name" value="Immunoglobulin"/>
    <property type="match status" value="2"/>
</dbReference>
<feature type="domain" description="Fibronectin type-III" evidence="4">
    <location>
        <begin position="516"/>
        <end position="609"/>
    </location>
</feature>
<evidence type="ECO:0000259" key="3">
    <source>
        <dbReference type="PROSITE" id="PS50835"/>
    </source>
</evidence>
<dbReference type="PROSITE" id="PS50853">
    <property type="entry name" value="FN3"/>
    <property type="match status" value="4"/>
</dbReference>
<dbReference type="SUPFAM" id="SSF49265">
    <property type="entry name" value="Fibronectin type III"/>
    <property type="match status" value="4"/>
</dbReference>
<dbReference type="PROSITE" id="PS50835">
    <property type="entry name" value="IG_LIKE"/>
    <property type="match status" value="1"/>
</dbReference>
<dbReference type="InterPro" id="IPR003599">
    <property type="entry name" value="Ig_sub"/>
</dbReference>
<dbReference type="Gene3D" id="2.60.40.10">
    <property type="entry name" value="Immunoglobulins"/>
    <property type="match status" value="7"/>
</dbReference>
<dbReference type="InterPro" id="IPR007110">
    <property type="entry name" value="Ig-like_dom"/>
</dbReference>
<feature type="domain" description="Ig-like" evidence="3">
    <location>
        <begin position="244"/>
        <end position="333"/>
    </location>
</feature>
<reference evidence="5 6" key="1">
    <citation type="journal article" date="2019" name="Commun. Biol.">
        <title>The bagworm genome reveals a unique fibroin gene that provides high tensile strength.</title>
        <authorList>
            <person name="Kono N."/>
            <person name="Nakamura H."/>
            <person name="Ohtoshi R."/>
            <person name="Tomita M."/>
            <person name="Numata K."/>
            <person name="Arakawa K."/>
        </authorList>
    </citation>
    <scope>NUCLEOTIDE SEQUENCE [LARGE SCALE GENOMIC DNA]</scope>
</reference>
<name>A0A4C1T400_EUMVA</name>
<dbReference type="SMART" id="SM00408">
    <property type="entry name" value="IGc2"/>
    <property type="match status" value="1"/>
</dbReference>
<sequence>MDLSRGTWSDAGMSTHPVHDVTRLTHRKEYLFRVKAVNAIGESEPLEAAKIVHTVNCQRVDSGRYHLLLRNDSGIDEGSFELIVLDRPGPPVGPLEYEEITANSVTISWKPPKDNGGSEISAYVIEKHDLTHGGGWFQLLLTSGAPSKPEFTESDKDHIAIKWKAPISNGGSPVIGYDIERRDIASGRWLKINAEPVPNTAYTDDRVTADHQYQYRVSAVNAAGNGKHSEPSSVFTAKSMREKPRLHLDGLIGRKVKVRAGEPVNINIPISGAPSPTIEWKRGSIKVPENNRFSFSTNPERTIFRIDDTARDDAGVYNITASNEFGKDSADIEIIVVDKPTPPGGPLTYTETTPDHISLSWNPPKTMEVVILLDTLLKATKGRPHNKESVTLSWRPPRNDGKSKIKGYYLEIKPKNSKNWEPVNELPISNTVYTVPNLKEGEEYSFRVSAVNEVGRSDPSKPSQPIVIEEQANKPCMDLGGVRDITCRAGEDFSIHVPYVGFPKPTAHWFLTVPKPPTNLCADEFAGDALTLYWTPPKDDGGSPITNYIMKERSSLVDLVKGQQLLYSTICSYTQSIMAKNMTSRVLAENKYGQSDPATTDEHIRARHPFDVPNAPGVPRGVDSTEDSITISWTKPRHDGGSPITGPLLASDITLILALSWKTPLDDGGSPITNYVVENLITVVLG</sequence>
<dbReference type="Pfam" id="PF07679">
    <property type="entry name" value="I-set"/>
    <property type="match status" value="1"/>
</dbReference>
<dbReference type="PANTHER" id="PTHR14340">
    <property type="entry name" value="MICROFIBRIL-ASSOCIATED GLYCOPROTEIN 3"/>
    <property type="match status" value="1"/>
</dbReference>
<keyword evidence="1" id="KW-0677">Repeat</keyword>
<dbReference type="InterPro" id="IPR013783">
    <property type="entry name" value="Ig-like_fold"/>
</dbReference>
<accession>A0A4C1T400</accession>
<feature type="domain" description="Fibronectin type-III" evidence="4">
    <location>
        <begin position="615"/>
        <end position="686"/>
    </location>
</feature>
<dbReference type="STRING" id="151549.A0A4C1T400"/>
<dbReference type="InterPro" id="IPR003961">
    <property type="entry name" value="FN3_dom"/>
</dbReference>
<comment type="caution">
    <text evidence="5">The sequence shown here is derived from an EMBL/GenBank/DDBJ whole genome shotgun (WGS) entry which is preliminary data.</text>
</comment>
<dbReference type="FunFam" id="2.60.40.10:FF:000031">
    <property type="entry name" value="Myosin-binding protein C, slow type"/>
    <property type="match status" value="1"/>
</dbReference>
<evidence type="ECO:0000313" key="6">
    <source>
        <dbReference type="Proteomes" id="UP000299102"/>
    </source>
</evidence>
<dbReference type="FunFam" id="2.60.40.10:FF:001164">
    <property type="entry name" value="Uncharacterized protein, isoform F"/>
    <property type="match status" value="1"/>
</dbReference>
<evidence type="ECO:0000256" key="1">
    <source>
        <dbReference type="ARBA" id="ARBA00022737"/>
    </source>
</evidence>
<evidence type="ECO:0000259" key="4">
    <source>
        <dbReference type="PROSITE" id="PS50853"/>
    </source>
</evidence>
<proteinExistence type="predicted"/>
<dbReference type="InterPro" id="IPR013098">
    <property type="entry name" value="Ig_I-set"/>
</dbReference>
<dbReference type="SMART" id="SM00060">
    <property type="entry name" value="FN3"/>
    <property type="match status" value="4"/>
</dbReference>
<dbReference type="GO" id="GO:0030154">
    <property type="term" value="P:cell differentiation"/>
    <property type="evidence" value="ECO:0007669"/>
    <property type="project" value="UniProtKB-ARBA"/>
</dbReference>
<dbReference type="Proteomes" id="UP000299102">
    <property type="component" value="Unassembled WGS sequence"/>
</dbReference>
<dbReference type="CDD" id="cd00063">
    <property type="entry name" value="FN3"/>
    <property type="match status" value="5"/>
</dbReference>
<dbReference type="SMART" id="SM00409">
    <property type="entry name" value="IG"/>
    <property type="match status" value="1"/>
</dbReference>
<dbReference type="Pfam" id="PF00041">
    <property type="entry name" value="fn3"/>
    <property type="match status" value="2"/>
</dbReference>
<gene>
    <name evidence="5" type="primary">unc-22</name>
    <name evidence="5" type="ORF">EVAR_70495_1</name>
</gene>
<dbReference type="EMBL" id="BGZK01004429">
    <property type="protein sequence ID" value="GBP08926.1"/>
    <property type="molecule type" value="Genomic_DNA"/>
</dbReference>
<feature type="domain" description="Fibronectin type-III" evidence="4">
    <location>
        <begin position="376"/>
        <end position="471"/>
    </location>
</feature>
<dbReference type="AlphaFoldDB" id="A0A4C1T400"/>
<dbReference type="OrthoDB" id="504170at2759"/>
<dbReference type="GO" id="GO:0009653">
    <property type="term" value="P:anatomical structure morphogenesis"/>
    <property type="evidence" value="ECO:0007669"/>
    <property type="project" value="UniProtKB-ARBA"/>
</dbReference>
<dbReference type="InterPro" id="IPR036116">
    <property type="entry name" value="FN3_sf"/>
</dbReference>
<keyword evidence="2" id="KW-0393">Immunoglobulin domain</keyword>
<evidence type="ECO:0000256" key="2">
    <source>
        <dbReference type="ARBA" id="ARBA00023319"/>
    </source>
</evidence>
<dbReference type="CDD" id="cd05748">
    <property type="entry name" value="Ig_Titin_like"/>
    <property type="match status" value="1"/>
</dbReference>
<dbReference type="InterPro" id="IPR003598">
    <property type="entry name" value="Ig_sub2"/>
</dbReference>
<dbReference type="PRINTS" id="PR00014">
    <property type="entry name" value="FNTYPEIII"/>
</dbReference>
<feature type="domain" description="Fibronectin type-III" evidence="4">
    <location>
        <begin position="145"/>
        <end position="239"/>
    </location>
</feature>
<keyword evidence="6" id="KW-1185">Reference proteome</keyword>
<organism evidence="5 6">
    <name type="scientific">Eumeta variegata</name>
    <name type="common">Bagworm moth</name>
    <name type="synonym">Eumeta japonica</name>
    <dbReference type="NCBI Taxonomy" id="151549"/>
    <lineage>
        <taxon>Eukaryota</taxon>
        <taxon>Metazoa</taxon>
        <taxon>Ecdysozoa</taxon>
        <taxon>Arthropoda</taxon>
        <taxon>Hexapoda</taxon>
        <taxon>Insecta</taxon>
        <taxon>Pterygota</taxon>
        <taxon>Neoptera</taxon>
        <taxon>Endopterygota</taxon>
        <taxon>Lepidoptera</taxon>
        <taxon>Glossata</taxon>
        <taxon>Ditrysia</taxon>
        <taxon>Tineoidea</taxon>
        <taxon>Psychidae</taxon>
        <taxon>Oiketicinae</taxon>
        <taxon>Eumeta</taxon>
    </lineage>
</organism>
<evidence type="ECO:0000313" key="5">
    <source>
        <dbReference type="EMBL" id="GBP08926.1"/>
    </source>
</evidence>
<dbReference type="FunFam" id="2.60.40.10:FF:001284">
    <property type="entry name" value="Myomesin 2"/>
    <property type="match status" value="1"/>
</dbReference>
<dbReference type="InterPro" id="IPR036179">
    <property type="entry name" value="Ig-like_dom_sf"/>
</dbReference>
<dbReference type="PANTHER" id="PTHR14340:SF9">
    <property type="entry name" value="FIBRONECTIN TYPE-III DOMAIN-CONTAINING PROTEIN"/>
    <property type="match status" value="1"/>
</dbReference>